<feature type="region of interest" description="Disordered" evidence="2">
    <location>
        <begin position="192"/>
        <end position="215"/>
    </location>
</feature>
<feature type="domain" description="RING-type" evidence="4">
    <location>
        <begin position="235"/>
        <end position="281"/>
    </location>
</feature>
<gene>
    <name evidence="5" type="ORF">CTEN210_03971</name>
</gene>
<dbReference type="InterPro" id="IPR001841">
    <property type="entry name" value="Znf_RING"/>
</dbReference>
<comment type="caution">
    <text evidence="5">The sequence shown here is derived from an EMBL/GenBank/DDBJ whole genome shotgun (WGS) entry which is preliminary data.</text>
</comment>
<feature type="signal peptide" evidence="3">
    <location>
        <begin position="1"/>
        <end position="24"/>
    </location>
</feature>
<evidence type="ECO:0000313" key="6">
    <source>
        <dbReference type="Proteomes" id="UP001054902"/>
    </source>
</evidence>
<accession>A0AAD3CMA3</accession>
<keyword evidence="1" id="KW-0479">Metal-binding</keyword>
<feature type="chain" id="PRO_5042151842" description="RING-type domain-containing protein" evidence="3">
    <location>
        <begin position="25"/>
        <end position="287"/>
    </location>
</feature>
<evidence type="ECO:0000259" key="4">
    <source>
        <dbReference type="PROSITE" id="PS50089"/>
    </source>
</evidence>
<dbReference type="PROSITE" id="PS50089">
    <property type="entry name" value="ZF_RING_2"/>
    <property type="match status" value="1"/>
</dbReference>
<dbReference type="EMBL" id="BLLK01000023">
    <property type="protein sequence ID" value="GFH47496.1"/>
    <property type="molecule type" value="Genomic_DNA"/>
</dbReference>
<proteinExistence type="predicted"/>
<evidence type="ECO:0000256" key="3">
    <source>
        <dbReference type="SAM" id="SignalP"/>
    </source>
</evidence>
<evidence type="ECO:0000256" key="2">
    <source>
        <dbReference type="SAM" id="MobiDB-lite"/>
    </source>
</evidence>
<keyword evidence="1" id="KW-0862">Zinc</keyword>
<dbReference type="GO" id="GO:0008270">
    <property type="term" value="F:zinc ion binding"/>
    <property type="evidence" value="ECO:0007669"/>
    <property type="project" value="UniProtKB-KW"/>
</dbReference>
<protein>
    <recommendedName>
        <fullName evidence="4">RING-type domain-containing protein</fullName>
    </recommendedName>
</protein>
<name>A0AAD3CMA3_9STRA</name>
<keyword evidence="3" id="KW-0732">Signal</keyword>
<keyword evidence="6" id="KW-1185">Reference proteome</keyword>
<dbReference type="Pfam" id="PF13639">
    <property type="entry name" value="zf-RING_2"/>
    <property type="match status" value="1"/>
</dbReference>
<dbReference type="AlphaFoldDB" id="A0AAD3CMA3"/>
<dbReference type="SMART" id="SM00184">
    <property type="entry name" value="RING"/>
    <property type="match status" value="1"/>
</dbReference>
<organism evidence="5 6">
    <name type="scientific">Chaetoceros tenuissimus</name>
    <dbReference type="NCBI Taxonomy" id="426638"/>
    <lineage>
        <taxon>Eukaryota</taxon>
        <taxon>Sar</taxon>
        <taxon>Stramenopiles</taxon>
        <taxon>Ochrophyta</taxon>
        <taxon>Bacillariophyta</taxon>
        <taxon>Coscinodiscophyceae</taxon>
        <taxon>Chaetocerotophycidae</taxon>
        <taxon>Chaetocerotales</taxon>
        <taxon>Chaetocerotaceae</taxon>
        <taxon>Chaetoceros</taxon>
    </lineage>
</organism>
<keyword evidence="1" id="KW-0863">Zinc-finger</keyword>
<dbReference type="Proteomes" id="UP001054902">
    <property type="component" value="Unassembled WGS sequence"/>
</dbReference>
<dbReference type="InterPro" id="IPR013083">
    <property type="entry name" value="Znf_RING/FYVE/PHD"/>
</dbReference>
<evidence type="ECO:0000256" key="1">
    <source>
        <dbReference type="PROSITE-ProRule" id="PRU00175"/>
    </source>
</evidence>
<sequence length="287" mass="32560">MSVHSEVETIIFLLLLVFTPLVLALVSCICCKKHGNRNQAAHSTRRHRDAFRNSVDRIIELRRQLVLLLLRKEQLTRELGASVDLQRIHVTNEIIGIDQDIVRIRARIAQEEENRLNSNEAHNMSTNGGNNMRSQRMSEGIHALSERFNNVSPRRDDTANYFPITQNLGQEDLRQKILSNIIHKKVTVKGNISSSSDDIDEETSQNKGDIILPNTTGGDIEDGAALISSSIQNMCAICCDNYEEGDDIAYSRNQECPHFYHVECILEWLMRDNNDDCPLCRSAFLAD</sequence>
<dbReference type="PANTHER" id="PTHR45676">
    <property type="entry name" value="RING-H2 FINGER PROTEIN ATL51-RELATED"/>
    <property type="match status" value="1"/>
</dbReference>
<evidence type="ECO:0000313" key="5">
    <source>
        <dbReference type="EMBL" id="GFH47496.1"/>
    </source>
</evidence>
<dbReference type="Gene3D" id="3.30.40.10">
    <property type="entry name" value="Zinc/RING finger domain, C3HC4 (zinc finger)"/>
    <property type="match status" value="1"/>
</dbReference>
<reference evidence="5 6" key="1">
    <citation type="journal article" date="2021" name="Sci. Rep.">
        <title>The genome of the diatom Chaetoceros tenuissimus carries an ancient integrated fragment of an extant virus.</title>
        <authorList>
            <person name="Hongo Y."/>
            <person name="Kimura K."/>
            <person name="Takaki Y."/>
            <person name="Yoshida Y."/>
            <person name="Baba S."/>
            <person name="Kobayashi G."/>
            <person name="Nagasaki K."/>
            <person name="Hano T."/>
            <person name="Tomaru Y."/>
        </authorList>
    </citation>
    <scope>NUCLEOTIDE SEQUENCE [LARGE SCALE GENOMIC DNA]</scope>
    <source>
        <strain evidence="5 6">NIES-3715</strain>
    </source>
</reference>
<dbReference type="SUPFAM" id="SSF57850">
    <property type="entry name" value="RING/U-box"/>
    <property type="match status" value="1"/>
</dbReference>